<dbReference type="GeneID" id="93117133"/>
<reference evidence="1 2" key="1">
    <citation type="journal article" date="2019" name="Nat. Med.">
        <title>A library of human gut bacterial isolates paired with longitudinal multiomics data enables mechanistic microbiome research.</title>
        <authorList>
            <person name="Poyet M."/>
            <person name="Groussin M."/>
            <person name="Gibbons S.M."/>
            <person name="Avila-Pacheco J."/>
            <person name="Jiang X."/>
            <person name="Kearney S.M."/>
            <person name="Perrotta A.R."/>
            <person name="Berdy B."/>
            <person name="Zhao S."/>
            <person name="Lieberman T.D."/>
            <person name="Swanson P.K."/>
            <person name="Smith M."/>
            <person name="Roesemann S."/>
            <person name="Alexander J.E."/>
            <person name="Rich S.A."/>
            <person name="Livny J."/>
            <person name="Vlamakis H."/>
            <person name="Clish C."/>
            <person name="Bullock K."/>
            <person name="Deik A."/>
            <person name="Scott J."/>
            <person name="Pierce K.A."/>
            <person name="Xavier R.J."/>
            <person name="Alm E.J."/>
        </authorList>
    </citation>
    <scope>NUCLEOTIDE SEQUENCE [LARGE SCALE GENOMIC DNA]</scope>
    <source>
        <strain evidence="1 2">BIOML-A10</strain>
    </source>
</reference>
<proteinExistence type="predicted"/>
<accession>A0A7J4XKP1</accession>
<dbReference type="EMBL" id="VWMK01000006">
    <property type="protein sequence ID" value="KAA3766891.1"/>
    <property type="molecule type" value="Genomic_DNA"/>
</dbReference>
<gene>
    <name evidence="1" type="ORF">F3F73_08450</name>
</gene>
<dbReference type="AlphaFoldDB" id="A0A7J4XKP1"/>
<sequence>MKRFRYIFAVILSLTIIYVGAGVSVIDYCCAACETAQNCCSNGCPKCRKSHQQSDKSCKEEGCTATIYKVDLMKHSCEASVSVPVMQLFCELLPQFRSILFMGEWQETSYNVPPHPVSSRHYLALYSVLLI</sequence>
<organism evidence="1 2">
    <name type="scientific">Bacteroides salyersiae</name>
    <dbReference type="NCBI Taxonomy" id="291644"/>
    <lineage>
        <taxon>Bacteria</taxon>
        <taxon>Pseudomonadati</taxon>
        <taxon>Bacteroidota</taxon>
        <taxon>Bacteroidia</taxon>
        <taxon>Bacteroidales</taxon>
        <taxon>Bacteroidaceae</taxon>
        <taxon>Bacteroides</taxon>
    </lineage>
</organism>
<name>A0A7J4XKP1_9BACE</name>
<dbReference type="RefSeq" id="WP_081504163.1">
    <property type="nucleotide sequence ID" value="NZ_CABKSE010000002.1"/>
</dbReference>
<comment type="caution">
    <text evidence="1">The sequence shown here is derived from an EMBL/GenBank/DDBJ whole genome shotgun (WGS) entry which is preliminary data.</text>
</comment>
<dbReference type="Proteomes" id="UP000422221">
    <property type="component" value="Unassembled WGS sequence"/>
</dbReference>
<evidence type="ECO:0000313" key="1">
    <source>
        <dbReference type="EMBL" id="KAA3766891.1"/>
    </source>
</evidence>
<evidence type="ECO:0000313" key="2">
    <source>
        <dbReference type="Proteomes" id="UP000422221"/>
    </source>
</evidence>
<protein>
    <submittedName>
        <fullName evidence="1">Uncharacterized protein</fullName>
    </submittedName>
</protein>